<organism evidence="1 2">
    <name type="scientific">Elysia crispata</name>
    <name type="common">lettuce slug</name>
    <dbReference type="NCBI Taxonomy" id="231223"/>
    <lineage>
        <taxon>Eukaryota</taxon>
        <taxon>Metazoa</taxon>
        <taxon>Spiralia</taxon>
        <taxon>Lophotrochozoa</taxon>
        <taxon>Mollusca</taxon>
        <taxon>Gastropoda</taxon>
        <taxon>Heterobranchia</taxon>
        <taxon>Euthyneura</taxon>
        <taxon>Panpulmonata</taxon>
        <taxon>Sacoglossa</taxon>
        <taxon>Placobranchoidea</taxon>
        <taxon>Plakobranchidae</taxon>
        <taxon>Elysia</taxon>
    </lineage>
</organism>
<protein>
    <submittedName>
        <fullName evidence="1">Uncharacterized protein</fullName>
    </submittedName>
</protein>
<comment type="caution">
    <text evidence="1">The sequence shown here is derived from an EMBL/GenBank/DDBJ whole genome shotgun (WGS) entry which is preliminary data.</text>
</comment>
<gene>
    <name evidence="1" type="ORF">RRG08_033300</name>
</gene>
<evidence type="ECO:0000313" key="1">
    <source>
        <dbReference type="EMBL" id="KAK3705334.1"/>
    </source>
</evidence>
<accession>A0AAE0XS27</accession>
<reference evidence="1" key="1">
    <citation type="journal article" date="2023" name="G3 (Bethesda)">
        <title>A reference genome for the long-term kleptoplast-retaining sea slug Elysia crispata morphotype clarki.</title>
        <authorList>
            <person name="Eastman K.E."/>
            <person name="Pendleton A.L."/>
            <person name="Shaikh M.A."/>
            <person name="Suttiyut T."/>
            <person name="Ogas R."/>
            <person name="Tomko P."/>
            <person name="Gavelis G."/>
            <person name="Widhalm J.R."/>
            <person name="Wisecaver J.H."/>
        </authorList>
    </citation>
    <scope>NUCLEOTIDE SEQUENCE</scope>
    <source>
        <strain evidence="1">ECLA1</strain>
    </source>
</reference>
<dbReference type="EMBL" id="JAWDGP010007772">
    <property type="protein sequence ID" value="KAK3705334.1"/>
    <property type="molecule type" value="Genomic_DNA"/>
</dbReference>
<keyword evidence="2" id="KW-1185">Reference proteome</keyword>
<sequence length="152" mass="16571">MKVCYNLYSNAKLANCVKTVYSSPYFNVIPRSPARNQTGTVWVPGSTDYLPSCHWSGAGLGTLDLDGPQLDIIMLCPGVPFVLLIYEEIVLLVQVYGEIVLLVQVYGEIVLLVQVYGEIVQSLRICYTTVALFTALTNLRLVSVAGGLNLPG</sequence>
<proteinExistence type="predicted"/>
<evidence type="ECO:0000313" key="2">
    <source>
        <dbReference type="Proteomes" id="UP001283361"/>
    </source>
</evidence>
<dbReference type="Proteomes" id="UP001283361">
    <property type="component" value="Unassembled WGS sequence"/>
</dbReference>
<name>A0AAE0XS27_9GAST</name>
<dbReference type="AlphaFoldDB" id="A0AAE0XS27"/>